<feature type="domain" description="PH" evidence="6">
    <location>
        <begin position="16"/>
        <end position="114"/>
    </location>
</feature>
<sequence>RRPAPPTHQPISQLPSCYYEGYLEKRSFKDKTSRKLWTSLCGDTLFFYNEKRDTTYVEKLELSGLLSVTDDGTQDRNLDAARLNLKMKDEMIKFTAPTAEARELWKGYIRSVTELSVPSSLNLLPGQIHMLQEAVEREKERKKKTSPPPVSSSPYITLQADMPACYHTVSRIEAEMLLEREVKRGNLLLRPGSNGNFALTTMQNHDGSIFKHYRVNRKHTGGFEIDVENPVLCATLYDVINYFVERTDRYLIPLIMEEAYEKKISYIQSDEENGEKSVQQASTNLIPPNLPARPGTLIQTDWTQFVQPASSKAQKKPIMPPIPAPRKISLLPSPPSSASSIKNEPKMGNLVDPLAQSESTCRLFTFFRWLFVWVHLQVQAIFSCEVPFYFLSLIFLFRLMCFVSFYSYI</sequence>
<evidence type="ECO:0000256" key="1">
    <source>
        <dbReference type="ARBA" id="ARBA00022553"/>
    </source>
</evidence>
<proteinExistence type="predicted"/>
<evidence type="ECO:0000259" key="5">
    <source>
        <dbReference type="PROSITE" id="PS50001"/>
    </source>
</evidence>
<dbReference type="SMART" id="SM00233">
    <property type="entry name" value="PH"/>
    <property type="match status" value="1"/>
</dbReference>
<evidence type="ECO:0000313" key="8">
    <source>
        <dbReference type="Proteomes" id="UP000472264"/>
    </source>
</evidence>
<dbReference type="CDD" id="cd13268">
    <property type="entry name" value="PH_Brdg1"/>
    <property type="match status" value="1"/>
</dbReference>
<reference evidence="7" key="3">
    <citation type="submission" date="2025-09" db="UniProtKB">
        <authorList>
            <consortium name="Ensembl"/>
        </authorList>
    </citation>
    <scope>IDENTIFICATION</scope>
</reference>
<dbReference type="Gene3D" id="2.30.29.30">
    <property type="entry name" value="Pleckstrin-homology domain (PH domain)/Phosphotyrosine-binding domain (PTB)"/>
    <property type="match status" value="1"/>
</dbReference>
<organism evidence="7 8">
    <name type="scientific">Echeneis naucrates</name>
    <name type="common">Live sharksucker</name>
    <dbReference type="NCBI Taxonomy" id="173247"/>
    <lineage>
        <taxon>Eukaryota</taxon>
        <taxon>Metazoa</taxon>
        <taxon>Chordata</taxon>
        <taxon>Craniata</taxon>
        <taxon>Vertebrata</taxon>
        <taxon>Euteleostomi</taxon>
        <taxon>Actinopterygii</taxon>
        <taxon>Neopterygii</taxon>
        <taxon>Teleostei</taxon>
        <taxon>Neoteleostei</taxon>
        <taxon>Acanthomorphata</taxon>
        <taxon>Carangaria</taxon>
        <taxon>Carangiformes</taxon>
        <taxon>Echeneidae</taxon>
        <taxon>Echeneis</taxon>
    </lineage>
</organism>
<keyword evidence="1" id="KW-0597">Phosphoprotein</keyword>
<keyword evidence="2 3" id="KW-0727">SH2 domain</keyword>
<feature type="domain" description="SH2" evidence="5">
    <location>
        <begin position="164"/>
        <end position="258"/>
    </location>
</feature>
<dbReference type="InterPro" id="IPR036860">
    <property type="entry name" value="SH2_dom_sf"/>
</dbReference>
<dbReference type="SMART" id="SM00252">
    <property type="entry name" value="SH2"/>
    <property type="match status" value="1"/>
</dbReference>
<reference evidence="7" key="2">
    <citation type="submission" date="2025-08" db="UniProtKB">
        <authorList>
            <consortium name="Ensembl"/>
        </authorList>
    </citation>
    <scope>IDENTIFICATION</scope>
</reference>
<feature type="transmembrane region" description="Helical" evidence="4">
    <location>
        <begin position="388"/>
        <end position="408"/>
    </location>
</feature>
<protein>
    <submittedName>
        <fullName evidence="7">Signal-transducing adaptor protein 2-like</fullName>
    </submittedName>
</protein>
<dbReference type="InParanoid" id="A0A665TLV8"/>
<dbReference type="SUPFAM" id="SSF50729">
    <property type="entry name" value="PH domain-like"/>
    <property type="match status" value="1"/>
</dbReference>
<evidence type="ECO:0000256" key="2">
    <source>
        <dbReference type="ARBA" id="ARBA00022999"/>
    </source>
</evidence>
<keyword evidence="8" id="KW-1185">Reference proteome</keyword>
<dbReference type="PROSITE" id="PS50003">
    <property type="entry name" value="PH_DOMAIN"/>
    <property type="match status" value="1"/>
</dbReference>
<dbReference type="PANTHER" id="PTHR16186:SF11">
    <property type="entry name" value="SIGNAL-TRANSDUCING ADAPTOR PROTEIN 2"/>
    <property type="match status" value="1"/>
</dbReference>
<evidence type="ECO:0000313" key="7">
    <source>
        <dbReference type="Ensembl" id="ENSENLP00000008003.1"/>
    </source>
</evidence>
<dbReference type="InterPro" id="IPR001849">
    <property type="entry name" value="PH_domain"/>
</dbReference>
<keyword evidence="4" id="KW-1133">Transmembrane helix</keyword>
<dbReference type="PANTHER" id="PTHR16186">
    <property type="entry name" value="SIGNAL-TRANSDUCING ADAPTOR PROTEIN-RELATED"/>
    <property type="match status" value="1"/>
</dbReference>
<name>A0A665TLV8_ECHNA</name>
<dbReference type="PROSITE" id="PS50001">
    <property type="entry name" value="SH2"/>
    <property type="match status" value="1"/>
</dbReference>
<dbReference type="GO" id="GO:0035591">
    <property type="term" value="F:signaling adaptor activity"/>
    <property type="evidence" value="ECO:0007669"/>
    <property type="project" value="InterPro"/>
</dbReference>
<dbReference type="Gene3D" id="3.30.505.10">
    <property type="entry name" value="SH2 domain"/>
    <property type="match status" value="1"/>
</dbReference>
<evidence type="ECO:0000259" key="6">
    <source>
        <dbReference type="PROSITE" id="PS50003"/>
    </source>
</evidence>
<dbReference type="Ensembl" id="ENSENLT00000008364.1">
    <property type="protein sequence ID" value="ENSENLP00000008003.1"/>
    <property type="gene ID" value="ENSENLG00000003880.1"/>
</dbReference>
<dbReference type="InterPro" id="IPR000980">
    <property type="entry name" value="SH2"/>
</dbReference>
<accession>A0A665TLV8</accession>
<evidence type="ECO:0000256" key="3">
    <source>
        <dbReference type="PROSITE-ProRule" id="PRU00191"/>
    </source>
</evidence>
<keyword evidence="4" id="KW-0812">Transmembrane</keyword>
<dbReference type="Proteomes" id="UP000472264">
    <property type="component" value="Chromosome 4"/>
</dbReference>
<dbReference type="Pfam" id="PF00169">
    <property type="entry name" value="PH"/>
    <property type="match status" value="1"/>
</dbReference>
<dbReference type="AlphaFoldDB" id="A0A665TLV8"/>
<dbReference type="InterPro" id="IPR011993">
    <property type="entry name" value="PH-like_dom_sf"/>
</dbReference>
<dbReference type="InterPro" id="IPR039111">
    <property type="entry name" value="STAP1/STAP2"/>
</dbReference>
<keyword evidence="4" id="KW-0472">Membrane</keyword>
<gene>
    <name evidence="7" type="primary">LOC115041855</name>
</gene>
<evidence type="ECO:0000256" key="4">
    <source>
        <dbReference type="SAM" id="Phobius"/>
    </source>
</evidence>
<reference evidence="7" key="1">
    <citation type="submission" date="2021-04" db="EMBL/GenBank/DDBJ databases">
        <authorList>
            <consortium name="Wellcome Sanger Institute Data Sharing"/>
        </authorList>
    </citation>
    <scope>NUCLEOTIDE SEQUENCE [LARGE SCALE GENOMIC DNA]</scope>
</reference>
<dbReference type="SUPFAM" id="SSF55550">
    <property type="entry name" value="SH2 domain"/>
    <property type="match status" value="1"/>
</dbReference>
<dbReference type="Pfam" id="PF00017">
    <property type="entry name" value="SH2"/>
    <property type="match status" value="1"/>
</dbReference>